<feature type="transmembrane region" description="Helical" evidence="2">
    <location>
        <begin position="57"/>
        <end position="77"/>
    </location>
</feature>
<dbReference type="RefSeq" id="WP_114367928.1">
    <property type="nucleotide sequence ID" value="NZ_QPEX01000010.1"/>
</dbReference>
<feature type="transmembrane region" description="Helical" evidence="2">
    <location>
        <begin position="138"/>
        <end position="158"/>
    </location>
</feature>
<evidence type="ECO:0000313" key="3">
    <source>
        <dbReference type="EMBL" id="RCS54865.1"/>
    </source>
</evidence>
<evidence type="ECO:0000313" key="4">
    <source>
        <dbReference type="Proteomes" id="UP000253562"/>
    </source>
</evidence>
<gene>
    <name evidence="3" type="ORF">DTL42_07070</name>
</gene>
<organism evidence="3 4">
    <name type="scientific">Bremerella cremea</name>
    <dbReference type="NCBI Taxonomy" id="1031537"/>
    <lineage>
        <taxon>Bacteria</taxon>
        <taxon>Pseudomonadati</taxon>
        <taxon>Planctomycetota</taxon>
        <taxon>Planctomycetia</taxon>
        <taxon>Pirellulales</taxon>
        <taxon>Pirellulaceae</taxon>
        <taxon>Bremerella</taxon>
    </lineage>
</organism>
<dbReference type="Proteomes" id="UP000253562">
    <property type="component" value="Unassembled WGS sequence"/>
</dbReference>
<comment type="caution">
    <text evidence="3">The sequence shown here is derived from an EMBL/GenBank/DDBJ whole genome shotgun (WGS) entry which is preliminary data.</text>
</comment>
<evidence type="ECO:0000256" key="2">
    <source>
        <dbReference type="SAM" id="Phobius"/>
    </source>
</evidence>
<keyword evidence="2" id="KW-0472">Membrane</keyword>
<feature type="transmembrane region" description="Helical" evidence="2">
    <location>
        <begin position="97"/>
        <end position="117"/>
    </location>
</feature>
<dbReference type="OrthoDB" id="295885at2"/>
<feature type="transmembrane region" description="Helical" evidence="2">
    <location>
        <begin position="170"/>
        <end position="192"/>
    </location>
</feature>
<sequence>MTHFDNEPVRPDRPPPTKQPEEYQEEEIRSIRNGIGGFLIAGFAMGRTLQIFSRTPGSAGSILVVAWAFAVFVQGFYLHGHMQKHGRIDAIPFELLIAAQVVWWLVGLVLTFIHILYRTQARDSDLGRGVLSRYFPRLSTPAAGIVSDVGVGLALAGLLRLCASPIQSNWYLVMVGWILICHFAFFLHQWYLRKRVDAAKLRSAGWRTEVRGRRQL</sequence>
<dbReference type="AlphaFoldDB" id="A0A368KYF3"/>
<proteinExistence type="predicted"/>
<dbReference type="EMBL" id="QPEX01000010">
    <property type="protein sequence ID" value="RCS54865.1"/>
    <property type="molecule type" value="Genomic_DNA"/>
</dbReference>
<keyword evidence="2" id="KW-0812">Transmembrane</keyword>
<feature type="region of interest" description="Disordered" evidence="1">
    <location>
        <begin position="1"/>
        <end position="22"/>
    </location>
</feature>
<name>A0A368KYF3_9BACT</name>
<evidence type="ECO:0000256" key="1">
    <source>
        <dbReference type="SAM" id="MobiDB-lite"/>
    </source>
</evidence>
<keyword evidence="2" id="KW-1133">Transmembrane helix</keyword>
<protein>
    <submittedName>
        <fullName evidence="3">Uncharacterized protein</fullName>
    </submittedName>
</protein>
<reference evidence="3 4" key="1">
    <citation type="submission" date="2018-07" db="EMBL/GenBank/DDBJ databases">
        <title>Comparative genomes isolates from brazilian mangrove.</title>
        <authorList>
            <person name="De Araujo J.E."/>
            <person name="Taketani R.G."/>
            <person name="Silva M.C.P."/>
            <person name="Lourenco M.V."/>
            <person name="Oliveira V.M."/>
            <person name="Andreote F.D."/>
        </authorList>
    </citation>
    <scope>NUCLEOTIDE SEQUENCE [LARGE SCALE GENOMIC DNA]</scope>
    <source>
        <strain evidence="3 4">HEX PRIS-MGV</strain>
    </source>
</reference>
<accession>A0A368KYF3</accession>